<name>A0A1G7LQF8_9RHOB</name>
<proteinExistence type="predicted"/>
<feature type="compositionally biased region" description="Basic and acidic residues" evidence="1">
    <location>
        <begin position="14"/>
        <end position="26"/>
    </location>
</feature>
<dbReference type="AlphaFoldDB" id="A0A1G7LQF8"/>
<dbReference type="STRING" id="218672.SAMN04489759_102369"/>
<dbReference type="RefSeq" id="WP_093739813.1">
    <property type="nucleotide sequence ID" value="NZ_FNBP01000002.1"/>
</dbReference>
<evidence type="ECO:0000313" key="2">
    <source>
        <dbReference type="EMBL" id="SDF51768.1"/>
    </source>
</evidence>
<organism evidence="2 3">
    <name type="scientific">Sulfitobacter delicatus</name>
    <dbReference type="NCBI Taxonomy" id="218672"/>
    <lineage>
        <taxon>Bacteria</taxon>
        <taxon>Pseudomonadati</taxon>
        <taxon>Pseudomonadota</taxon>
        <taxon>Alphaproteobacteria</taxon>
        <taxon>Rhodobacterales</taxon>
        <taxon>Roseobacteraceae</taxon>
        <taxon>Sulfitobacter</taxon>
    </lineage>
</organism>
<reference evidence="3" key="1">
    <citation type="submission" date="2016-10" db="EMBL/GenBank/DDBJ databases">
        <authorList>
            <person name="Varghese N."/>
            <person name="Submissions S."/>
        </authorList>
    </citation>
    <scope>NUCLEOTIDE SEQUENCE [LARGE SCALE GENOMIC DNA]</scope>
    <source>
        <strain evidence="3">DSM 16477</strain>
    </source>
</reference>
<sequence length="82" mass="9476">MTRIHTNHIATMTEMREPHKVLERSGGKPVAVMKNSRCVGYFVPAEATLQEEPRVATLDEVMQSLERRKHMNQPVLDYLKDK</sequence>
<accession>A0A1G7LQF8</accession>
<keyword evidence="3" id="KW-1185">Reference proteome</keyword>
<dbReference type="OrthoDB" id="7726185at2"/>
<dbReference type="EMBL" id="FNBP01000002">
    <property type="protein sequence ID" value="SDF51768.1"/>
    <property type="molecule type" value="Genomic_DNA"/>
</dbReference>
<evidence type="ECO:0000313" key="3">
    <source>
        <dbReference type="Proteomes" id="UP000199399"/>
    </source>
</evidence>
<dbReference type="Proteomes" id="UP000199399">
    <property type="component" value="Unassembled WGS sequence"/>
</dbReference>
<protein>
    <submittedName>
        <fullName evidence="2">Antitoxin StbD</fullName>
    </submittedName>
</protein>
<feature type="region of interest" description="Disordered" evidence="1">
    <location>
        <begin position="1"/>
        <end position="27"/>
    </location>
</feature>
<evidence type="ECO:0000256" key="1">
    <source>
        <dbReference type="SAM" id="MobiDB-lite"/>
    </source>
</evidence>
<gene>
    <name evidence="2" type="ORF">SAMN04489759_102369</name>
</gene>